<proteinExistence type="predicted"/>
<sequence>MPEAEPTETAPGSLGLARGLLGPGKAVYEALVQPGMDFADLSLCEEAGRLRDRLDRLQKIISGDEEDWARIVKTSGETLVLRIDGALLEARQLTTVYRQLIGDIKRRWPDVFSGADVDGLEGLGELAYSDG</sequence>
<accession>A0ABY7UAE3</accession>
<evidence type="ECO:0000313" key="2">
    <source>
        <dbReference type="Proteomes" id="UP001220577"/>
    </source>
</evidence>
<dbReference type="EMBL" id="CP063190">
    <property type="protein sequence ID" value="WCZ33649.1"/>
    <property type="molecule type" value="Genomic_DNA"/>
</dbReference>
<dbReference type="Proteomes" id="UP001220577">
    <property type="component" value="Chromosome"/>
</dbReference>
<organism evidence="1 2">
    <name type="scientific">Corynebacterium ihumii</name>
    <dbReference type="NCBI Taxonomy" id="1232427"/>
    <lineage>
        <taxon>Bacteria</taxon>
        <taxon>Bacillati</taxon>
        <taxon>Actinomycetota</taxon>
        <taxon>Actinomycetes</taxon>
        <taxon>Mycobacteriales</taxon>
        <taxon>Corynebacteriaceae</taxon>
        <taxon>Corynebacterium</taxon>
    </lineage>
</organism>
<name>A0ABY7UAE3_9CORY</name>
<gene>
    <name evidence="1" type="ORF">CIHUM_01005</name>
</gene>
<keyword evidence="2" id="KW-1185">Reference proteome</keyword>
<evidence type="ECO:0000313" key="1">
    <source>
        <dbReference type="EMBL" id="WCZ33649.1"/>
    </source>
</evidence>
<protein>
    <submittedName>
        <fullName evidence="1">Uncharacterized protein</fullName>
    </submittedName>
</protein>
<reference evidence="1 2" key="1">
    <citation type="submission" date="2020-10" db="EMBL/GenBank/DDBJ databases">
        <title>Complete genome sequence of Corynebacterium ihumii DSM 45751.</title>
        <authorList>
            <person name="Ruckert C."/>
            <person name="Albersmeier A."/>
            <person name="Busche T."/>
            <person name="Jaenicke S."/>
            <person name="Winkler A."/>
            <person name="Friethjonsson O.H."/>
            <person name="Hreggviethsson G.O."/>
            <person name="Lambert C."/>
            <person name="Badcock D."/>
            <person name="Bernaerts K."/>
            <person name="Anne J."/>
            <person name="Economou A."/>
            <person name="Kalinowski J."/>
        </authorList>
    </citation>
    <scope>NUCLEOTIDE SEQUENCE [LARGE SCALE GENOMIC DNA]</scope>
    <source>
        <strain evidence="1 2">DSM 45751</strain>
    </source>
</reference>
<dbReference type="RefSeq" id="WP_051106234.1">
    <property type="nucleotide sequence ID" value="NZ_CP063190.1"/>
</dbReference>